<feature type="region of interest" description="Disordered" evidence="1">
    <location>
        <begin position="1"/>
        <end position="35"/>
    </location>
</feature>
<proteinExistence type="predicted"/>
<dbReference type="EMBL" id="CP016545">
    <property type="protein sequence ID" value="ANU07290.1"/>
    <property type="molecule type" value="Genomic_DNA"/>
</dbReference>
<accession>A0A1C7D736</accession>
<evidence type="ECO:0000256" key="1">
    <source>
        <dbReference type="SAM" id="MobiDB-lite"/>
    </source>
</evidence>
<name>A0A1C7D736_9SPHN</name>
<protein>
    <submittedName>
        <fullName evidence="2">Uncharacterized protein</fullName>
    </submittedName>
</protein>
<dbReference type="RefSeq" id="WP_067786432.1">
    <property type="nucleotide sequence ID" value="NZ_CP016545.1"/>
</dbReference>
<sequence>MAKHITDRAARGLRRVADKASDSGPQVAGPSPNPATNAIIHDVILRSAGRLTRMTVEKTLLRGRYGSSAAKQMVENRSTLHALAAYGVTKLATRSVPGALLVGGGLLAKTIFDRSIQRRSAKRRGDAMLEMQADEDAPI</sequence>
<evidence type="ECO:0000313" key="2">
    <source>
        <dbReference type="EMBL" id="ANU07290.1"/>
    </source>
</evidence>
<dbReference type="STRING" id="645517.A6F65_00980"/>
<dbReference type="OrthoDB" id="7391946at2"/>
<reference evidence="2 3" key="1">
    <citation type="submission" date="2016-07" db="EMBL/GenBank/DDBJ databases">
        <title>Complete genome sequence of Altererythrobacter namhicola JCM 16345T, containing esterase-encoding genes.</title>
        <authorList>
            <person name="Cheng H."/>
            <person name="Wu Y.-H."/>
            <person name="Jian S.-L."/>
            <person name="Huo Y.-Y."/>
            <person name="Wang C.-S."/>
            <person name="Xu X.-W."/>
        </authorList>
    </citation>
    <scope>NUCLEOTIDE SEQUENCE [LARGE SCALE GENOMIC DNA]</scope>
    <source>
        <strain evidence="2 3">JCM 16345</strain>
    </source>
</reference>
<dbReference type="KEGG" id="anh:A6F65_00980"/>
<organism evidence="2 3">
    <name type="scientific">Paraurantiacibacter namhicola</name>
    <dbReference type="NCBI Taxonomy" id="645517"/>
    <lineage>
        <taxon>Bacteria</taxon>
        <taxon>Pseudomonadati</taxon>
        <taxon>Pseudomonadota</taxon>
        <taxon>Alphaproteobacteria</taxon>
        <taxon>Sphingomonadales</taxon>
        <taxon>Erythrobacteraceae</taxon>
        <taxon>Paraurantiacibacter</taxon>
    </lineage>
</organism>
<evidence type="ECO:0000313" key="3">
    <source>
        <dbReference type="Proteomes" id="UP000092698"/>
    </source>
</evidence>
<dbReference type="AlphaFoldDB" id="A0A1C7D736"/>
<gene>
    <name evidence="2" type="ORF">A6F65_00980</name>
</gene>
<dbReference type="Proteomes" id="UP000092698">
    <property type="component" value="Chromosome"/>
</dbReference>
<feature type="compositionally biased region" description="Basic and acidic residues" evidence="1">
    <location>
        <begin position="1"/>
        <end position="21"/>
    </location>
</feature>
<keyword evidence="3" id="KW-1185">Reference proteome</keyword>